<comment type="caution">
    <text evidence="1">Lacks conserved residue(s) required for the propagation of feature annotation.</text>
</comment>
<dbReference type="InterPro" id="IPR027417">
    <property type="entry name" value="P-loop_NTPase"/>
</dbReference>
<accession>A0A8H7ZTG5</accession>
<comment type="caution">
    <text evidence="4">The sequence shown here is derived from an EMBL/GenBank/DDBJ whole genome shotgun (WGS) entry which is preliminary data.</text>
</comment>
<dbReference type="Gene3D" id="3.40.850.10">
    <property type="entry name" value="Kinesin motor domain"/>
    <property type="match status" value="1"/>
</dbReference>
<comment type="similarity">
    <text evidence="1">Belongs to the TRAFAC class myosin-kinesin ATPase superfamily. Kinesin family.</text>
</comment>
<evidence type="ECO:0000259" key="3">
    <source>
        <dbReference type="PROSITE" id="PS50067"/>
    </source>
</evidence>
<evidence type="ECO:0000256" key="1">
    <source>
        <dbReference type="PROSITE-ProRule" id="PRU00283"/>
    </source>
</evidence>
<sequence length="202" mass="22211">MRHHSAPLANEQGAPPWYRPHQFEAGHPPLHLLQRQHGPLAPGAISEAMHDSFVLSQPLATPSSVDSSWSSVSEAAARAHASDGGNAGIDSEKDQCIRVAVRVRPLSDLEQSRSDPSAVTVFNDRRTLQVCGPSDERRVFRGLRKALTWFTFVGLHKLPCADGKVISPMTFDVVEDETVSQEQVFHECGVIELMHQALNGYE</sequence>
<dbReference type="GO" id="GO:0005524">
    <property type="term" value="F:ATP binding"/>
    <property type="evidence" value="ECO:0007669"/>
    <property type="project" value="InterPro"/>
</dbReference>
<name>A0A8H7ZTG5_9FUNG</name>
<dbReference type="PROSITE" id="PS50067">
    <property type="entry name" value="KINESIN_MOTOR_2"/>
    <property type="match status" value="1"/>
</dbReference>
<feature type="region of interest" description="Disordered" evidence="2">
    <location>
        <begin position="1"/>
        <end position="23"/>
    </location>
</feature>
<evidence type="ECO:0000313" key="5">
    <source>
        <dbReference type="Proteomes" id="UP000673691"/>
    </source>
</evidence>
<dbReference type="GO" id="GO:0003777">
    <property type="term" value="F:microtubule motor activity"/>
    <property type="evidence" value="ECO:0007669"/>
    <property type="project" value="InterPro"/>
</dbReference>
<dbReference type="SUPFAM" id="SSF52540">
    <property type="entry name" value="P-loop containing nucleoside triphosphate hydrolases"/>
    <property type="match status" value="1"/>
</dbReference>
<dbReference type="Proteomes" id="UP000673691">
    <property type="component" value="Unassembled WGS sequence"/>
</dbReference>
<dbReference type="InterPro" id="IPR036961">
    <property type="entry name" value="Kinesin_motor_dom_sf"/>
</dbReference>
<evidence type="ECO:0000313" key="4">
    <source>
        <dbReference type="EMBL" id="KAG5459010.1"/>
    </source>
</evidence>
<evidence type="ECO:0000256" key="2">
    <source>
        <dbReference type="SAM" id="MobiDB-lite"/>
    </source>
</evidence>
<dbReference type="GO" id="GO:0007018">
    <property type="term" value="P:microtubule-based movement"/>
    <property type="evidence" value="ECO:0007669"/>
    <property type="project" value="InterPro"/>
</dbReference>
<keyword evidence="5" id="KW-1185">Reference proteome</keyword>
<dbReference type="GO" id="GO:0008017">
    <property type="term" value="F:microtubule binding"/>
    <property type="evidence" value="ECO:0007669"/>
    <property type="project" value="InterPro"/>
</dbReference>
<proteinExistence type="inferred from homology"/>
<protein>
    <recommendedName>
        <fullName evidence="3">Kinesin motor domain-containing protein</fullName>
    </recommendedName>
</protein>
<feature type="domain" description="Kinesin motor" evidence="3">
    <location>
        <begin position="96"/>
        <end position="202"/>
    </location>
</feature>
<dbReference type="EMBL" id="JAEFCI010007528">
    <property type="protein sequence ID" value="KAG5459010.1"/>
    <property type="molecule type" value="Genomic_DNA"/>
</dbReference>
<dbReference type="AlphaFoldDB" id="A0A8H7ZTG5"/>
<dbReference type="InterPro" id="IPR001752">
    <property type="entry name" value="Kinesin_motor_dom"/>
</dbReference>
<organism evidence="4 5">
    <name type="scientific">Olpidium bornovanus</name>
    <dbReference type="NCBI Taxonomy" id="278681"/>
    <lineage>
        <taxon>Eukaryota</taxon>
        <taxon>Fungi</taxon>
        <taxon>Fungi incertae sedis</taxon>
        <taxon>Olpidiomycota</taxon>
        <taxon>Olpidiomycotina</taxon>
        <taxon>Olpidiomycetes</taxon>
        <taxon>Olpidiales</taxon>
        <taxon>Olpidiaceae</taxon>
        <taxon>Olpidium</taxon>
    </lineage>
</organism>
<gene>
    <name evidence="4" type="ORF">BJ554DRAFT_666</name>
</gene>
<reference evidence="4 5" key="1">
    <citation type="journal article" name="Sci. Rep.">
        <title>Genome-scale phylogenetic analyses confirm Olpidium as the closest living zoosporic fungus to the non-flagellated, terrestrial fungi.</title>
        <authorList>
            <person name="Chang Y."/>
            <person name="Rochon D."/>
            <person name="Sekimoto S."/>
            <person name="Wang Y."/>
            <person name="Chovatia M."/>
            <person name="Sandor L."/>
            <person name="Salamov A."/>
            <person name="Grigoriev I.V."/>
            <person name="Stajich J.E."/>
            <person name="Spatafora J.W."/>
        </authorList>
    </citation>
    <scope>NUCLEOTIDE SEQUENCE [LARGE SCALE GENOMIC DNA]</scope>
    <source>
        <strain evidence="4">S191</strain>
    </source>
</reference>
<dbReference type="OrthoDB" id="3176171at2759"/>